<dbReference type="SUPFAM" id="SSF53448">
    <property type="entry name" value="Nucleotide-diphospho-sugar transferases"/>
    <property type="match status" value="1"/>
</dbReference>
<dbReference type="Gene3D" id="3.90.550.20">
    <property type="match status" value="1"/>
</dbReference>
<dbReference type="Pfam" id="PF04488">
    <property type="entry name" value="Gly_transf_sug"/>
    <property type="match status" value="1"/>
</dbReference>
<dbReference type="InterPro" id="IPR007577">
    <property type="entry name" value="GlycoTrfase_DXD_sugar-bd_CS"/>
</dbReference>
<evidence type="ECO:0000313" key="3">
    <source>
        <dbReference type="Proteomes" id="UP001500167"/>
    </source>
</evidence>
<comment type="caution">
    <text evidence="2">The sequence shown here is derived from an EMBL/GenBank/DDBJ whole genome shotgun (WGS) entry which is preliminary data.</text>
</comment>
<accession>A0ABP7ZVW5</accession>
<dbReference type="InterPro" id="IPR029044">
    <property type="entry name" value="Nucleotide-diphossugar_trans"/>
</dbReference>
<protein>
    <recommendedName>
        <fullName evidence="4">Glycosyl transferase</fullName>
    </recommendedName>
</protein>
<dbReference type="PANTHER" id="PTHR32385:SF15">
    <property type="entry name" value="INOSITOL PHOSPHOCERAMIDE MANNOSYLTRANSFERASE 1"/>
    <property type="match status" value="1"/>
</dbReference>
<sequence>MLPKIIHQIAGKSPSKLVSVCLGSWQSLLDFNYEIIYWDDESLADFIGKHYPFALEAFLTARNTAEAADIARYLLVYHYGGYYIDWDISLNNISLFKDLYISKPNGYFVIDPLNDTLASEHFCSPPGNNYLHQLVTDIVATYDRGERDLMNTPQYSGPYRMRSTMRKFSTDNFTFIPVKEIFEYSYDEIRGQSIFRKKGIMTHFWEHSWINQ</sequence>
<dbReference type="Proteomes" id="UP001500167">
    <property type="component" value="Unassembled WGS sequence"/>
</dbReference>
<dbReference type="RefSeq" id="WP_346084929.1">
    <property type="nucleotide sequence ID" value="NZ_BAAAZK010000002.1"/>
</dbReference>
<proteinExistence type="predicted"/>
<gene>
    <name evidence="2" type="ORF">GCM10022218_12340</name>
</gene>
<reference evidence="3" key="1">
    <citation type="journal article" date="2019" name="Int. J. Syst. Evol. Microbiol.">
        <title>The Global Catalogue of Microorganisms (GCM) 10K type strain sequencing project: providing services to taxonomists for standard genome sequencing and annotation.</title>
        <authorList>
            <consortium name="The Broad Institute Genomics Platform"/>
            <consortium name="The Broad Institute Genome Sequencing Center for Infectious Disease"/>
            <person name="Wu L."/>
            <person name="Ma J."/>
        </authorList>
    </citation>
    <scope>NUCLEOTIDE SEQUENCE [LARGE SCALE GENOMIC DNA]</scope>
    <source>
        <strain evidence="3">JCM 16722</strain>
    </source>
</reference>
<dbReference type="EMBL" id="BAAAZK010000002">
    <property type="protein sequence ID" value="GAA4171765.1"/>
    <property type="molecule type" value="Genomic_DNA"/>
</dbReference>
<name>A0ABP7ZVW5_9SPHI</name>
<evidence type="ECO:0000256" key="1">
    <source>
        <dbReference type="ARBA" id="ARBA00022679"/>
    </source>
</evidence>
<organism evidence="2 3">
    <name type="scientific">Sphingobacterium ginsenosidimutans</name>
    <dbReference type="NCBI Taxonomy" id="687845"/>
    <lineage>
        <taxon>Bacteria</taxon>
        <taxon>Pseudomonadati</taxon>
        <taxon>Bacteroidota</taxon>
        <taxon>Sphingobacteriia</taxon>
        <taxon>Sphingobacteriales</taxon>
        <taxon>Sphingobacteriaceae</taxon>
        <taxon>Sphingobacterium</taxon>
    </lineage>
</organism>
<evidence type="ECO:0008006" key="4">
    <source>
        <dbReference type="Google" id="ProtNLM"/>
    </source>
</evidence>
<keyword evidence="1" id="KW-0808">Transferase</keyword>
<dbReference type="PANTHER" id="PTHR32385">
    <property type="entry name" value="MANNOSYL PHOSPHORYLINOSITOL CERAMIDE SYNTHASE"/>
    <property type="match status" value="1"/>
</dbReference>
<evidence type="ECO:0000313" key="2">
    <source>
        <dbReference type="EMBL" id="GAA4171765.1"/>
    </source>
</evidence>
<keyword evidence="3" id="KW-1185">Reference proteome</keyword>
<dbReference type="InterPro" id="IPR051706">
    <property type="entry name" value="Glycosyltransferase_domain"/>
</dbReference>